<organism evidence="5 6">
    <name type="scientific">Muricoccus pecuniae</name>
    <dbReference type="NCBI Taxonomy" id="693023"/>
    <lineage>
        <taxon>Bacteria</taxon>
        <taxon>Pseudomonadati</taxon>
        <taxon>Pseudomonadota</taxon>
        <taxon>Alphaproteobacteria</taxon>
        <taxon>Acetobacterales</taxon>
        <taxon>Roseomonadaceae</taxon>
        <taxon>Muricoccus</taxon>
    </lineage>
</organism>
<protein>
    <submittedName>
        <fullName evidence="5">Glycosyltransferase involved in cell wall biosynthesis</fullName>
    </submittedName>
</protein>
<dbReference type="EMBL" id="JACIJD010000007">
    <property type="protein sequence ID" value="MBB5693933.1"/>
    <property type="molecule type" value="Genomic_DNA"/>
</dbReference>
<dbReference type="PANTHER" id="PTHR43685">
    <property type="entry name" value="GLYCOSYLTRANSFERASE"/>
    <property type="match status" value="1"/>
</dbReference>
<keyword evidence="3 5" id="KW-0808">Transferase</keyword>
<reference evidence="5 6" key="1">
    <citation type="submission" date="2020-08" db="EMBL/GenBank/DDBJ databases">
        <title>Genomic Encyclopedia of Type Strains, Phase IV (KMG-IV): sequencing the most valuable type-strain genomes for metagenomic binning, comparative biology and taxonomic classification.</title>
        <authorList>
            <person name="Goeker M."/>
        </authorList>
    </citation>
    <scope>NUCLEOTIDE SEQUENCE [LARGE SCALE GENOMIC DNA]</scope>
    <source>
        <strain evidence="5 6">DSM 25622</strain>
    </source>
</reference>
<name>A0A840YIP0_9PROT</name>
<dbReference type="SUPFAM" id="SSF53448">
    <property type="entry name" value="Nucleotide-diphospho-sugar transferases"/>
    <property type="match status" value="1"/>
</dbReference>
<sequence>MTNQPDVTIGMPVRNGGEQIRVALDSFLDQTKKDFRLLISDNQSTDDTLAICQEYAVRDSRISVVSQPVNLGICGNFRFVLMQAQTPFFMWACHDDVWSPTFIERNHANLLANPGAVASGSKVLMIPAHGAPQMAKGTSALRGPVNERLRRFFEAPSDASRFYSLFRTRELQESFPADIDVFGYDWIVLALTLLRGEHLELPEVLLKRDDHDADHYHKSLVRRQSRTLHRFLPHLPMALTLKRVLPAEQWNAIRPLVVRRNMIEALMYARSRFPALSPALQRLSALEKDFRHRQLAAGTRGVESGPRDGAPGAL</sequence>
<evidence type="ECO:0000313" key="6">
    <source>
        <dbReference type="Proteomes" id="UP000580654"/>
    </source>
</evidence>
<keyword evidence="6" id="KW-1185">Reference proteome</keyword>
<dbReference type="Proteomes" id="UP000580654">
    <property type="component" value="Unassembled WGS sequence"/>
</dbReference>
<dbReference type="Pfam" id="PF00535">
    <property type="entry name" value="Glycos_transf_2"/>
    <property type="match status" value="1"/>
</dbReference>
<evidence type="ECO:0000256" key="2">
    <source>
        <dbReference type="ARBA" id="ARBA00022676"/>
    </source>
</evidence>
<dbReference type="PANTHER" id="PTHR43685:SF5">
    <property type="entry name" value="GLYCOSYLTRANSFERASE EPSE-RELATED"/>
    <property type="match status" value="1"/>
</dbReference>
<comment type="caution">
    <text evidence="5">The sequence shown here is derived from an EMBL/GenBank/DDBJ whole genome shotgun (WGS) entry which is preliminary data.</text>
</comment>
<gene>
    <name evidence="5" type="ORF">FHS87_001970</name>
</gene>
<evidence type="ECO:0000313" key="5">
    <source>
        <dbReference type="EMBL" id="MBB5693933.1"/>
    </source>
</evidence>
<accession>A0A840YIP0</accession>
<keyword evidence="2" id="KW-0328">Glycosyltransferase</keyword>
<dbReference type="InterPro" id="IPR029044">
    <property type="entry name" value="Nucleotide-diphossugar_trans"/>
</dbReference>
<evidence type="ECO:0000256" key="3">
    <source>
        <dbReference type="ARBA" id="ARBA00022679"/>
    </source>
</evidence>
<dbReference type="InterPro" id="IPR050834">
    <property type="entry name" value="Glycosyltransf_2"/>
</dbReference>
<comment type="similarity">
    <text evidence="1">Belongs to the glycosyltransferase 2 family.</text>
</comment>
<evidence type="ECO:0000256" key="1">
    <source>
        <dbReference type="ARBA" id="ARBA00006739"/>
    </source>
</evidence>
<evidence type="ECO:0000259" key="4">
    <source>
        <dbReference type="Pfam" id="PF00535"/>
    </source>
</evidence>
<feature type="domain" description="Glycosyltransferase 2-like" evidence="4">
    <location>
        <begin position="8"/>
        <end position="122"/>
    </location>
</feature>
<dbReference type="GO" id="GO:0016757">
    <property type="term" value="F:glycosyltransferase activity"/>
    <property type="evidence" value="ECO:0007669"/>
    <property type="project" value="UniProtKB-KW"/>
</dbReference>
<dbReference type="AlphaFoldDB" id="A0A840YIP0"/>
<proteinExistence type="inferred from homology"/>
<dbReference type="RefSeq" id="WP_184516989.1">
    <property type="nucleotide sequence ID" value="NZ_JACIJD010000007.1"/>
</dbReference>
<dbReference type="InterPro" id="IPR001173">
    <property type="entry name" value="Glyco_trans_2-like"/>
</dbReference>
<dbReference type="CDD" id="cd00761">
    <property type="entry name" value="Glyco_tranf_GTA_type"/>
    <property type="match status" value="1"/>
</dbReference>
<dbReference type="Gene3D" id="3.90.550.10">
    <property type="entry name" value="Spore Coat Polysaccharide Biosynthesis Protein SpsA, Chain A"/>
    <property type="match status" value="1"/>
</dbReference>